<dbReference type="RefSeq" id="WP_068820649.1">
    <property type="nucleotide sequence ID" value="NZ_LWHJ01000011.1"/>
</dbReference>
<dbReference type="PANTHER" id="PTHR33734:SF22">
    <property type="entry name" value="MEMBRANE-BOUND LYTIC MUREIN TRANSGLYCOSYLASE D"/>
    <property type="match status" value="1"/>
</dbReference>
<dbReference type="InterPro" id="IPR036779">
    <property type="entry name" value="LysM_dom_sf"/>
</dbReference>
<reference evidence="3 4" key="1">
    <citation type="submission" date="2016-04" db="EMBL/GenBank/DDBJ databases">
        <authorList>
            <person name="Evans L.H."/>
            <person name="Alamgir A."/>
            <person name="Owens N."/>
            <person name="Weber N.D."/>
            <person name="Virtaneva K."/>
            <person name="Barbian K."/>
            <person name="Babar A."/>
            <person name="Rosenke K."/>
        </authorList>
    </citation>
    <scope>NUCLEOTIDE SEQUENCE [LARGE SCALE GENOMIC DNA]</scope>
    <source>
        <strain evidence="3 4">CCM 8644</strain>
    </source>
</reference>
<dbReference type="Pfam" id="PF01464">
    <property type="entry name" value="SLT"/>
    <property type="match status" value="1"/>
</dbReference>
<dbReference type="InterPro" id="IPR000189">
    <property type="entry name" value="Transglyc_AS"/>
</dbReference>
<feature type="domain" description="LysM" evidence="2">
    <location>
        <begin position="423"/>
        <end position="467"/>
    </location>
</feature>
<accession>A0A179DKX4</accession>
<feature type="domain" description="LysM" evidence="2">
    <location>
        <begin position="362"/>
        <end position="405"/>
    </location>
</feature>
<dbReference type="PANTHER" id="PTHR33734">
    <property type="entry name" value="LYSM DOMAIN-CONTAINING GPI-ANCHORED PROTEIN 2"/>
    <property type="match status" value="1"/>
</dbReference>
<dbReference type="InterPro" id="IPR018392">
    <property type="entry name" value="LysM"/>
</dbReference>
<dbReference type="SUPFAM" id="SSF53955">
    <property type="entry name" value="Lysozyme-like"/>
    <property type="match status" value="1"/>
</dbReference>
<dbReference type="InterPro" id="IPR023346">
    <property type="entry name" value="Lysozyme-like_dom_sf"/>
</dbReference>
<evidence type="ECO:0000256" key="1">
    <source>
        <dbReference type="ARBA" id="ARBA00007734"/>
    </source>
</evidence>
<dbReference type="CDD" id="cd16894">
    <property type="entry name" value="MltD-like"/>
    <property type="match status" value="1"/>
</dbReference>
<comment type="similarity">
    <text evidence="1">Belongs to the transglycosylase Slt family.</text>
</comment>
<dbReference type="Proteomes" id="UP000078459">
    <property type="component" value="Unassembled WGS sequence"/>
</dbReference>
<dbReference type="OrthoDB" id="9815002at2"/>
<dbReference type="GO" id="GO:0016020">
    <property type="term" value="C:membrane"/>
    <property type="evidence" value="ECO:0007669"/>
    <property type="project" value="InterPro"/>
</dbReference>
<dbReference type="Pfam" id="PF01476">
    <property type="entry name" value="LysM"/>
    <property type="match status" value="2"/>
</dbReference>
<dbReference type="SMART" id="SM00257">
    <property type="entry name" value="LysM"/>
    <property type="match status" value="2"/>
</dbReference>
<dbReference type="Gene3D" id="3.10.350.10">
    <property type="entry name" value="LysM domain"/>
    <property type="match status" value="2"/>
</dbReference>
<evidence type="ECO:0000313" key="3">
    <source>
        <dbReference type="EMBL" id="OAQ41618.1"/>
    </source>
</evidence>
<dbReference type="SUPFAM" id="SSF54106">
    <property type="entry name" value="LysM domain"/>
    <property type="match status" value="2"/>
</dbReference>
<dbReference type="GO" id="GO:0008932">
    <property type="term" value="F:lytic endotransglycosylase activity"/>
    <property type="evidence" value="ECO:0007669"/>
    <property type="project" value="TreeGrafter"/>
</dbReference>
<evidence type="ECO:0000259" key="2">
    <source>
        <dbReference type="PROSITE" id="PS51782"/>
    </source>
</evidence>
<comment type="caution">
    <text evidence="3">The sequence shown here is derived from an EMBL/GenBank/DDBJ whole genome shotgun (WGS) entry which is preliminary data.</text>
</comment>
<dbReference type="GO" id="GO:0000270">
    <property type="term" value="P:peptidoglycan metabolic process"/>
    <property type="evidence" value="ECO:0007669"/>
    <property type="project" value="InterPro"/>
</dbReference>
<dbReference type="STRING" id="1826909.A5893_00465"/>
<evidence type="ECO:0000313" key="4">
    <source>
        <dbReference type="Proteomes" id="UP000078459"/>
    </source>
</evidence>
<reference evidence="3 4" key="2">
    <citation type="submission" date="2016-06" db="EMBL/GenBank/DDBJ databases">
        <title>Pedobacter psychrophilus sp. nov., isolated from Antarctic fragmentary rock.</title>
        <authorList>
            <person name="Svec P."/>
        </authorList>
    </citation>
    <scope>NUCLEOTIDE SEQUENCE [LARGE SCALE GENOMIC DNA]</scope>
    <source>
        <strain evidence="3 4">CCM 8644</strain>
    </source>
</reference>
<dbReference type="AlphaFoldDB" id="A0A179DKX4"/>
<dbReference type="Gene3D" id="1.10.530.10">
    <property type="match status" value="1"/>
</dbReference>
<organism evidence="3 4">
    <name type="scientific">Pedobacter psychrophilus</name>
    <dbReference type="NCBI Taxonomy" id="1826909"/>
    <lineage>
        <taxon>Bacteria</taxon>
        <taxon>Pseudomonadati</taxon>
        <taxon>Bacteroidota</taxon>
        <taxon>Sphingobacteriia</taxon>
        <taxon>Sphingobacteriales</taxon>
        <taxon>Sphingobacteriaceae</taxon>
        <taxon>Pedobacter</taxon>
    </lineage>
</organism>
<dbReference type="CDD" id="cd00118">
    <property type="entry name" value="LysM"/>
    <property type="match status" value="2"/>
</dbReference>
<protein>
    <submittedName>
        <fullName evidence="3">Lytic transglycosylase</fullName>
    </submittedName>
</protein>
<dbReference type="EMBL" id="LWHJ01000011">
    <property type="protein sequence ID" value="OAQ41618.1"/>
    <property type="molecule type" value="Genomic_DNA"/>
</dbReference>
<keyword evidence="4" id="KW-1185">Reference proteome</keyword>
<dbReference type="InterPro" id="IPR008258">
    <property type="entry name" value="Transglycosylase_SLT_dom_1"/>
</dbReference>
<dbReference type="PROSITE" id="PS51782">
    <property type="entry name" value="LYSM"/>
    <property type="match status" value="2"/>
</dbReference>
<sequence length="469" mass="53339">MKKTIALITSIILLISLSISAKEKFKLDTTKKIKLSAKEAKLIKNLIKTDTIFDPANLNLQLELFKYNPNLIYKYRLDSLNATVPMDYNSYVQTYIDVFLTKRNEEVGHMINLGKYYFPIFEKALAAYHVPQEFKYLPIIESSMNPMAVSRVGATGMWQFMYTTGRVYGLNIDNYVDDRKDPIAASYAAAAYLRDSYNELGDWLLALASYNCGKGNVTRAISKAGGARSFWEIQGYLPNETRNYVPAFIAANYIMNYYGKHSQIKLINENILKTDSVYVNKFISFDKIASALNLEANDIQNLNPSYKKLLINGTKENPKRLIIPKLTYTDYTNFFDALNADEDESIKIVNVIQQPTKPFKTITHTVKQGENLNRIADNYRVEVQDIKVWNNLPNYTISIGQKLVVNKPIEEVKKPIEKKSDLLAYKVKAGDTLISIAERFENVTVQSIKELNGLKSSILTIGAILKIKI</sequence>
<name>A0A179DKX4_9SPHI</name>
<proteinExistence type="inferred from homology"/>
<dbReference type="PROSITE" id="PS00922">
    <property type="entry name" value="TRANSGLYCOSYLASE"/>
    <property type="match status" value="1"/>
</dbReference>
<gene>
    <name evidence="3" type="ORF">A5893_00465</name>
</gene>